<feature type="active site" description="O-(5'-phospho-DNA)-tyrosine intermediate" evidence="5">
    <location>
        <position position="100"/>
    </location>
</feature>
<accession>A0A7R8WRL1</accession>
<dbReference type="NCBIfam" id="NF009397">
    <property type="entry name" value="PRK12758.1"/>
    <property type="match status" value="1"/>
</dbReference>
<organism evidence="7">
    <name type="scientific">Cyprideis torosa</name>
    <dbReference type="NCBI Taxonomy" id="163714"/>
    <lineage>
        <taxon>Eukaryota</taxon>
        <taxon>Metazoa</taxon>
        <taxon>Ecdysozoa</taxon>
        <taxon>Arthropoda</taxon>
        <taxon>Crustacea</taxon>
        <taxon>Oligostraca</taxon>
        <taxon>Ostracoda</taxon>
        <taxon>Podocopa</taxon>
        <taxon>Podocopida</taxon>
        <taxon>Cytherocopina</taxon>
        <taxon>Cytheroidea</taxon>
        <taxon>Cytherideidae</taxon>
        <taxon>Cyprideis</taxon>
    </lineage>
</organism>
<evidence type="ECO:0000313" key="7">
    <source>
        <dbReference type="EMBL" id="CAD7236870.1"/>
    </source>
</evidence>
<evidence type="ECO:0000256" key="4">
    <source>
        <dbReference type="ARBA" id="ARBA00023235"/>
    </source>
</evidence>
<evidence type="ECO:0000256" key="3">
    <source>
        <dbReference type="ARBA" id="ARBA00023125"/>
    </source>
</evidence>
<sequence>MYQEWFLDYASYVILERAIPSVKDGLKPVQRRLLHAMYEMEDGRYNKVANIVGQTMKYHPHGDAAITDALVQLGQKNLLIDTQGNWGNIYTGDNAAASRYIEARLTPLALEIGFNPKTTSWKTSYDGRNNEPVNLPMKFPLLLAQGVEGIAVGLSTKILPHNFNELIDASINYLKGKSFRIYPDFETGGAIEVEHYNDGERGGRVKVRAKIEKRDNNTLVIKDIPYGTTTGSLIESIIKANDKGKIKIKKIEDNTAGEVEILIHLNSGTSPDKSIDALYAFTDCEISLSPNACVIVDDQPQFLTVSDILKESTDHTVQLLKRELEISLGEQEDKWHFASLERLFIIHKIYRRIEEEETWEGVLNTIEEGLKPYLKDLRRPIEKEDLQRLTEIRIKRISKFDIDKSEAQIADIE</sequence>
<dbReference type="PANTHER" id="PTHR43493">
    <property type="entry name" value="DNA GYRASE/TOPOISOMERASE SUBUNIT A"/>
    <property type="match status" value="1"/>
</dbReference>
<comment type="similarity">
    <text evidence="1">Belongs to the type II topoisomerase GyrA/ParC subunit family.</text>
</comment>
<dbReference type="GO" id="GO:0006265">
    <property type="term" value="P:DNA topological change"/>
    <property type="evidence" value="ECO:0007669"/>
    <property type="project" value="UniProtKB-UniRule"/>
</dbReference>
<dbReference type="Gene3D" id="1.10.268.10">
    <property type="entry name" value="Topoisomerase, domain 3"/>
    <property type="match status" value="1"/>
</dbReference>
<comment type="catalytic activity">
    <reaction evidence="5">
        <text>ATP-dependent breakage, passage and rejoining of double-stranded DNA.</text>
        <dbReference type="EC" id="5.6.2.2"/>
    </reaction>
</comment>
<dbReference type="Gene3D" id="3.30.1360.40">
    <property type="match status" value="1"/>
</dbReference>
<evidence type="ECO:0000256" key="2">
    <source>
        <dbReference type="ARBA" id="ARBA00023029"/>
    </source>
</evidence>
<dbReference type="PANTHER" id="PTHR43493:SF5">
    <property type="entry name" value="DNA GYRASE SUBUNIT A, CHLOROPLASTIC_MITOCHONDRIAL"/>
    <property type="match status" value="1"/>
</dbReference>
<keyword evidence="2 5" id="KW-0799">Topoisomerase</keyword>
<dbReference type="GO" id="GO:0003677">
    <property type="term" value="F:DNA binding"/>
    <property type="evidence" value="ECO:0007669"/>
    <property type="project" value="UniProtKB-UniRule"/>
</dbReference>
<dbReference type="InterPro" id="IPR013760">
    <property type="entry name" value="Topo_IIA-like_dom_sf"/>
</dbReference>
<dbReference type="InterPro" id="IPR002205">
    <property type="entry name" value="Topo_IIA_dom_A"/>
</dbReference>
<proteinExistence type="inferred from homology"/>
<dbReference type="OrthoDB" id="734at2759"/>
<dbReference type="Gene3D" id="3.90.199.10">
    <property type="entry name" value="Topoisomerase II, domain 5"/>
    <property type="match status" value="1"/>
</dbReference>
<dbReference type="GO" id="GO:0009330">
    <property type="term" value="C:DNA topoisomerase type II (double strand cut, ATP-hydrolyzing) complex"/>
    <property type="evidence" value="ECO:0007669"/>
    <property type="project" value="TreeGrafter"/>
</dbReference>
<evidence type="ECO:0000256" key="1">
    <source>
        <dbReference type="ARBA" id="ARBA00008263"/>
    </source>
</evidence>
<evidence type="ECO:0000256" key="5">
    <source>
        <dbReference type="PROSITE-ProRule" id="PRU01384"/>
    </source>
</evidence>
<dbReference type="GO" id="GO:0005737">
    <property type="term" value="C:cytoplasm"/>
    <property type="evidence" value="ECO:0007669"/>
    <property type="project" value="TreeGrafter"/>
</dbReference>
<reference evidence="7" key="1">
    <citation type="submission" date="2020-11" db="EMBL/GenBank/DDBJ databases">
        <authorList>
            <person name="Tran Van P."/>
        </authorList>
    </citation>
    <scope>NUCLEOTIDE SEQUENCE</scope>
</reference>
<name>A0A7R8WRL1_9CRUS</name>
<dbReference type="AlphaFoldDB" id="A0A7R8WRL1"/>
<feature type="non-terminal residue" evidence="7">
    <location>
        <position position="413"/>
    </location>
</feature>
<dbReference type="InterPro" id="IPR050220">
    <property type="entry name" value="Type_II_DNA_Topoisomerases"/>
</dbReference>
<dbReference type="InterPro" id="IPR013757">
    <property type="entry name" value="Topo_IIA_A_a_sf"/>
</dbReference>
<protein>
    <recommendedName>
        <fullName evidence="6">Topo IIA-type catalytic domain-containing protein</fullName>
    </recommendedName>
</protein>
<keyword evidence="4 5" id="KW-0413">Isomerase</keyword>
<dbReference type="EMBL" id="OB682531">
    <property type="protein sequence ID" value="CAD7236870.1"/>
    <property type="molecule type" value="Genomic_DNA"/>
</dbReference>
<dbReference type="GO" id="GO:0005524">
    <property type="term" value="F:ATP binding"/>
    <property type="evidence" value="ECO:0007669"/>
    <property type="project" value="InterPro"/>
</dbReference>
<gene>
    <name evidence="7" type="ORF">CTOB1V02_LOCUS14685</name>
</gene>
<dbReference type="SMART" id="SM00434">
    <property type="entry name" value="TOP4c"/>
    <property type="match status" value="1"/>
</dbReference>
<feature type="domain" description="Topo IIA-type catalytic" evidence="6">
    <location>
        <begin position="19"/>
        <end position="413"/>
    </location>
</feature>
<dbReference type="InterPro" id="IPR013758">
    <property type="entry name" value="Topo_IIA_A/C_ab"/>
</dbReference>
<keyword evidence="3 5" id="KW-0238">DNA-binding</keyword>
<dbReference type="Pfam" id="PF00521">
    <property type="entry name" value="DNA_topoisoIV"/>
    <property type="match status" value="1"/>
</dbReference>
<dbReference type="PROSITE" id="PS52040">
    <property type="entry name" value="TOPO_IIA"/>
    <property type="match status" value="1"/>
</dbReference>
<dbReference type="SUPFAM" id="SSF56719">
    <property type="entry name" value="Type II DNA topoisomerase"/>
    <property type="match status" value="1"/>
</dbReference>
<evidence type="ECO:0000259" key="6">
    <source>
        <dbReference type="PROSITE" id="PS52040"/>
    </source>
</evidence>
<dbReference type="GO" id="GO:0003918">
    <property type="term" value="F:DNA topoisomerase type II (double strand cut, ATP-hydrolyzing) activity"/>
    <property type="evidence" value="ECO:0007669"/>
    <property type="project" value="UniProtKB-EC"/>
</dbReference>